<sequence length="122" mass="13329">MGDRTVLVVDDSSLARMMLRNSIAQSLPEWQIIEAVSAEDALEKIATDVPQLALVDYNMPGKNGIELATELTEKYSDIRIVLVTANIQDRMRQRAEAMGIGFVTKPVSPEKLADLVTGLEGA</sequence>
<dbReference type="SMART" id="SM00448">
    <property type="entry name" value="REC"/>
    <property type="match status" value="1"/>
</dbReference>
<evidence type="ECO:0000313" key="4">
    <source>
        <dbReference type="EMBL" id="CRH04560.1"/>
    </source>
</evidence>
<dbReference type="InterPro" id="IPR011006">
    <property type="entry name" value="CheY-like_superfamily"/>
</dbReference>
<dbReference type="PROSITE" id="PS50110">
    <property type="entry name" value="RESPONSE_REGULATORY"/>
    <property type="match status" value="1"/>
</dbReference>
<feature type="modified residue" description="4-aspartylphosphate" evidence="2">
    <location>
        <position position="56"/>
    </location>
</feature>
<dbReference type="PANTHER" id="PTHR44591">
    <property type="entry name" value="STRESS RESPONSE REGULATOR PROTEIN 1"/>
    <property type="match status" value="1"/>
</dbReference>
<gene>
    <name evidence="4" type="ORF">MAGMO_0347</name>
</gene>
<reference evidence="4" key="1">
    <citation type="submission" date="2015-04" db="EMBL/GenBank/DDBJ databases">
        <authorList>
            <person name="Syromyatnikov M.Y."/>
            <person name="Popov V.N."/>
        </authorList>
    </citation>
    <scope>NUCLEOTIDE SEQUENCE</scope>
    <source>
        <strain evidence="4">MO-1</strain>
    </source>
</reference>
<accession>A0A1S7LCF8</accession>
<evidence type="ECO:0000256" key="2">
    <source>
        <dbReference type="PROSITE-ProRule" id="PRU00169"/>
    </source>
</evidence>
<dbReference type="InterPro" id="IPR001789">
    <property type="entry name" value="Sig_transdc_resp-reg_receiver"/>
</dbReference>
<dbReference type="PANTHER" id="PTHR44591:SF3">
    <property type="entry name" value="RESPONSE REGULATORY DOMAIN-CONTAINING PROTEIN"/>
    <property type="match status" value="1"/>
</dbReference>
<dbReference type="InterPro" id="IPR050595">
    <property type="entry name" value="Bact_response_regulator"/>
</dbReference>
<keyword evidence="1 2" id="KW-0597">Phosphoprotein</keyword>
<dbReference type="AlphaFoldDB" id="A0A1S7LCF8"/>
<dbReference type="Pfam" id="PF00072">
    <property type="entry name" value="Response_reg"/>
    <property type="match status" value="1"/>
</dbReference>
<dbReference type="EMBL" id="LO017727">
    <property type="protein sequence ID" value="CRH04560.1"/>
    <property type="molecule type" value="Genomic_DNA"/>
</dbReference>
<dbReference type="Gene3D" id="3.40.50.2300">
    <property type="match status" value="1"/>
</dbReference>
<dbReference type="SUPFAM" id="SSF52172">
    <property type="entry name" value="CheY-like"/>
    <property type="match status" value="1"/>
</dbReference>
<evidence type="ECO:0000259" key="3">
    <source>
        <dbReference type="PROSITE" id="PS50110"/>
    </source>
</evidence>
<organism evidence="4">
    <name type="scientific">Magnetococcus massalia (strain MO-1)</name>
    <dbReference type="NCBI Taxonomy" id="451514"/>
    <lineage>
        <taxon>Bacteria</taxon>
        <taxon>Pseudomonadati</taxon>
        <taxon>Pseudomonadota</taxon>
        <taxon>Magnetococcia</taxon>
        <taxon>Magnetococcales</taxon>
        <taxon>Magnetococcaceae</taxon>
        <taxon>Magnetococcus</taxon>
    </lineage>
</organism>
<name>A0A1S7LCF8_MAGMO</name>
<protein>
    <submittedName>
        <fullName evidence="4">Putative Response cheY-like response regulator</fullName>
    </submittedName>
</protein>
<evidence type="ECO:0000256" key="1">
    <source>
        <dbReference type="ARBA" id="ARBA00022553"/>
    </source>
</evidence>
<dbReference type="GO" id="GO:0000160">
    <property type="term" value="P:phosphorelay signal transduction system"/>
    <property type="evidence" value="ECO:0007669"/>
    <property type="project" value="InterPro"/>
</dbReference>
<proteinExistence type="predicted"/>
<feature type="domain" description="Response regulatory" evidence="3">
    <location>
        <begin position="5"/>
        <end position="120"/>
    </location>
</feature>